<dbReference type="SUPFAM" id="SSF55961">
    <property type="entry name" value="Bet v1-like"/>
    <property type="match status" value="1"/>
</dbReference>
<dbReference type="AlphaFoldDB" id="A0A0S4QF45"/>
<sequence length="224" mass="23547">MIADPAATAGLVVREVRSGTRGGAATRIVVARRTYPTDRLDLWEALTSPERIPRWFLPVSGDLEVGGRYQLEGNAGGVVERCTAPDSFAVTWEFGEMMSWLEITLAPAGRGTTLELVHEAPVDPQMWGQFGPGAVGVGWDLALMGLGLHLESGAPVDPTIAITFPTSPEGIEFVRRSAAGWADAAVSDGDEPGPAHDAAGRTVAFYTTLPEEPSDSEGSSGSGN</sequence>
<dbReference type="CDD" id="cd08899">
    <property type="entry name" value="SRPBCC_CalC_Aha1-like_6"/>
    <property type="match status" value="1"/>
</dbReference>
<accession>A0A0S4QF45</accession>
<evidence type="ECO:0000256" key="1">
    <source>
        <dbReference type="ARBA" id="ARBA00006817"/>
    </source>
</evidence>
<reference evidence="4" key="1">
    <citation type="submission" date="2015-11" db="EMBL/GenBank/DDBJ databases">
        <authorList>
            <person name="Varghese N."/>
        </authorList>
    </citation>
    <scope>NUCLEOTIDE SEQUENCE [LARGE SCALE GENOMIC DNA]</scope>
    <source>
        <strain evidence="4">DSM 45899</strain>
    </source>
</reference>
<dbReference type="RefSeq" id="WP_091271239.1">
    <property type="nucleotide sequence ID" value="NZ_FAOZ01000002.1"/>
</dbReference>
<proteinExistence type="inferred from homology"/>
<comment type="similarity">
    <text evidence="1">Belongs to the AHA1 family.</text>
</comment>
<protein>
    <submittedName>
        <fullName evidence="3">Uncharacterized conserved protein YndB, AHSA1/START domain</fullName>
    </submittedName>
</protein>
<evidence type="ECO:0000313" key="4">
    <source>
        <dbReference type="Proteomes" id="UP000198802"/>
    </source>
</evidence>
<evidence type="ECO:0000313" key="3">
    <source>
        <dbReference type="EMBL" id="CUU54023.1"/>
    </source>
</evidence>
<name>A0A0S4QF45_9ACTN</name>
<dbReference type="Proteomes" id="UP000198802">
    <property type="component" value="Unassembled WGS sequence"/>
</dbReference>
<dbReference type="InterPro" id="IPR013538">
    <property type="entry name" value="ASHA1/2-like_C"/>
</dbReference>
<dbReference type="Gene3D" id="3.30.530.20">
    <property type="match status" value="1"/>
</dbReference>
<organism evidence="3 4">
    <name type="scientific">Parafrankia irregularis</name>
    <dbReference type="NCBI Taxonomy" id="795642"/>
    <lineage>
        <taxon>Bacteria</taxon>
        <taxon>Bacillati</taxon>
        <taxon>Actinomycetota</taxon>
        <taxon>Actinomycetes</taxon>
        <taxon>Frankiales</taxon>
        <taxon>Frankiaceae</taxon>
        <taxon>Parafrankia</taxon>
    </lineage>
</organism>
<dbReference type="Pfam" id="PF08327">
    <property type="entry name" value="AHSA1"/>
    <property type="match status" value="1"/>
</dbReference>
<evidence type="ECO:0000259" key="2">
    <source>
        <dbReference type="Pfam" id="PF08327"/>
    </source>
</evidence>
<dbReference type="InterPro" id="IPR023393">
    <property type="entry name" value="START-like_dom_sf"/>
</dbReference>
<gene>
    <name evidence="3" type="ORF">Ga0074812_10226</name>
</gene>
<keyword evidence="4" id="KW-1185">Reference proteome</keyword>
<dbReference type="EMBL" id="FAOZ01000002">
    <property type="protein sequence ID" value="CUU54023.1"/>
    <property type="molecule type" value="Genomic_DNA"/>
</dbReference>
<feature type="domain" description="Activator of Hsp90 ATPase homologue 1/2-like C-terminal" evidence="2">
    <location>
        <begin position="41"/>
        <end position="146"/>
    </location>
</feature>